<keyword evidence="1" id="KW-0175">Coiled coil</keyword>
<evidence type="ECO:0000313" key="4">
    <source>
        <dbReference type="EMBL" id="KAK8885337.1"/>
    </source>
</evidence>
<accession>A0ABR2K2L4</accession>
<sequence>MSTHNDDHEVQEDIDEGFVVIYVTKLNLKLKKDDNPENQKIQYETVFKIYVKQNNDELESVLFELSDDKRLDFLFRSVYDKEKFENLKEEQNLEIEFDDFPNVIRQVITVINKQDPDDKSEGKYKVSFKSEESQEQEGDEEEEESFDSRYLIISQYLEFCPVEIFKLTFERCSEDIVQRISQSRYDEISQKLKAVQTEYKDIIKRLQRQAPKIYTDLKKQEEQKELDE</sequence>
<comment type="caution">
    <text evidence="4">The sequence shown here is derived from an EMBL/GenBank/DDBJ whole genome shotgun (WGS) entry which is preliminary data.</text>
</comment>
<dbReference type="PANTHER" id="PTHR34230">
    <property type="entry name" value="ASSEMBLY ABNORMAL PROTEIN 6, PUTATIVE-RELATED"/>
    <property type="match status" value="1"/>
</dbReference>
<proteinExistence type="predicted"/>
<dbReference type="Pfam" id="PF16531">
    <property type="entry name" value="SAS-6_N"/>
    <property type="match status" value="1"/>
</dbReference>
<name>A0ABR2K2L4_9EUKA</name>
<feature type="coiled-coil region" evidence="1">
    <location>
        <begin position="185"/>
        <end position="223"/>
    </location>
</feature>
<evidence type="ECO:0000256" key="2">
    <source>
        <dbReference type="SAM" id="MobiDB-lite"/>
    </source>
</evidence>
<organism evidence="4 5">
    <name type="scientific">Tritrichomonas musculus</name>
    <dbReference type="NCBI Taxonomy" id="1915356"/>
    <lineage>
        <taxon>Eukaryota</taxon>
        <taxon>Metamonada</taxon>
        <taxon>Parabasalia</taxon>
        <taxon>Tritrichomonadida</taxon>
        <taxon>Tritrichomonadidae</taxon>
        <taxon>Tritrichomonas</taxon>
    </lineage>
</organism>
<protein>
    <recommendedName>
        <fullName evidence="3">Spindle assembly abnormal protein 6 N-terminal domain-containing protein</fullName>
    </recommendedName>
</protein>
<evidence type="ECO:0000313" key="5">
    <source>
        <dbReference type="Proteomes" id="UP001470230"/>
    </source>
</evidence>
<feature type="region of interest" description="Disordered" evidence="2">
    <location>
        <begin position="116"/>
        <end position="146"/>
    </location>
</feature>
<evidence type="ECO:0000256" key="1">
    <source>
        <dbReference type="SAM" id="Coils"/>
    </source>
</evidence>
<reference evidence="4 5" key="1">
    <citation type="submission" date="2024-04" db="EMBL/GenBank/DDBJ databases">
        <title>Tritrichomonas musculus Genome.</title>
        <authorList>
            <person name="Alves-Ferreira E."/>
            <person name="Grigg M."/>
            <person name="Lorenzi H."/>
            <person name="Galac M."/>
        </authorList>
    </citation>
    <scope>NUCLEOTIDE SEQUENCE [LARGE SCALE GENOMIC DNA]</scope>
    <source>
        <strain evidence="4 5">EAF2021</strain>
    </source>
</reference>
<dbReference type="Gene3D" id="2.170.210.20">
    <property type="entry name" value="Spindle assembly abnormal protein 6, N-terminal domain"/>
    <property type="match status" value="1"/>
</dbReference>
<dbReference type="Proteomes" id="UP001470230">
    <property type="component" value="Unassembled WGS sequence"/>
</dbReference>
<evidence type="ECO:0000259" key="3">
    <source>
        <dbReference type="Pfam" id="PF16531"/>
    </source>
</evidence>
<feature type="domain" description="Spindle assembly abnormal protein 6 N-terminal" evidence="3">
    <location>
        <begin position="21"/>
        <end position="169"/>
    </location>
</feature>
<feature type="compositionally biased region" description="Basic and acidic residues" evidence="2">
    <location>
        <begin position="116"/>
        <end position="132"/>
    </location>
</feature>
<feature type="compositionally biased region" description="Acidic residues" evidence="2">
    <location>
        <begin position="133"/>
        <end position="145"/>
    </location>
</feature>
<dbReference type="EMBL" id="JAPFFF010000007">
    <property type="protein sequence ID" value="KAK8885337.1"/>
    <property type="molecule type" value="Genomic_DNA"/>
</dbReference>
<dbReference type="InterPro" id="IPR038558">
    <property type="entry name" value="SAS-6_N_sf"/>
</dbReference>
<gene>
    <name evidence="4" type="ORF">M9Y10_040783</name>
</gene>
<dbReference type="PANTHER" id="PTHR34230:SF2">
    <property type="entry name" value="SPINDLE ASSEMBLY ABNORMAL PROTEIN 6 N-TERMINAL DOMAIN-CONTAINING PROTEIN"/>
    <property type="match status" value="1"/>
</dbReference>
<dbReference type="InterPro" id="IPR032396">
    <property type="entry name" value="SAS-6_N"/>
</dbReference>
<keyword evidence="5" id="KW-1185">Reference proteome</keyword>